<dbReference type="InterPro" id="IPR045584">
    <property type="entry name" value="Pilin-like"/>
</dbReference>
<evidence type="ECO:0000256" key="1">
    <source>
        <dbReference type="SAM" id="Phobius"/>
    </source>
</evidence>
<dbReference type="PANTHER" id="PTHR30093:SF47">
    <property type="entry name" value="TYPE IV PILUS NON-CORE MINOR PILIN PILE"/>
    <property type="match status" value="1"/>
</dbReference>
<feature type="transmembrane region" description="Helical" evidence="1">
    <location>
        <begin position="15"/>
        <end position="36"/>
    </location>
</feature>
<keyword evidence="1" id="KW-0472">Membrane</keyword>
<accession>A0A0U4WKK3</accession>
<dbReference type="GO" id="GO:0043683">
    <property type="term" value="P:type IV pilus assembly"/>
    <property type="evidence" value="ECO:0007669"/>
    <property type="project" value="InterPro"/>
</dbReference>
<dbReference type="PANTHER" id="PTHR30093">
    <property type="entry name" value="GENERAL SECRETION PATHWAY PROTEIN G"/>
    <property type="match status" value="1"/>
</dbReference>
<protein>
    <submittedName>
        <fullName evidence="2">Type IV pilin</fullName>
    </submittedName>
</protein>
<proteinExistence type="predicted"/>
<gene>
    <name evidence="2" type="ORF">APT59_17930</name>
</gene>
<evidence type="ECO:0000313" key="3">
    <source>
        <dbReference type="Proteomes" id="UP000064137"/>
    </source>
</evidence>
<dbReference type="InterPro" id="IPR031982">
    <property type="entry name" value="PilE-like"/>
</dbReference>
<dbReference type="InterPro" id="IPR012902">
    <property type="entry name" value="N_methyl_site"/>
</dbReference>
<dbReference type="EMBL" id="CP013987">
    <property type="protein sequence ID" value="ALZ85986.1"/>
    <property type="molecule type" value="Genomic_DNA"/>
</dbReference>
<dbReference type="Pfam" id="PF07963">
    <property type="entry name" value="N_methyl"/>
    <property type="match status" value="1"/>
</dbReference>
<name>A0A0U4WKK3_9PSED</name>
<organism evidence="2 3">
    <name type="scientific">Pseudomonas oryzihabitans</name>
    <dbReference type="NCBI Taxonomy" id="47885"/>
    <lineage>
        <taxon>Bacteria</taxon>
        <taxon>Pseudomonadati</taxon>
        <taxon>Pseudomonadota</taxon>
        <taxon>Gammaproteobacteria</taxon>
        <taxon>Pseudomonadales</taxon>
        <taxon>Pseudomonadaceae</taxon>
        <taxon>Pseudomonas</taxon>
    </lineage>
</organism>
<dbReference type="KEGG" id="por:APT59_17930"/>
<dbReference type="Proteomes" id="UP000064137">
    <property type="component" value="Chromosome"/>
</dbReference>
<dbReference type="RefSeq" id="WP_059316100.1">
    <property type="nucleotide sequence ID" value="NZ_CP013987.1"/>
</dbReference>
<dbReference type="SUPFAM" id="SSF54523">
    <property type="entry name" value="Pili subunits"/>
    <property type="match status" value="1"/>
</dbReference>
<dbReference type="Pfam" id="PF16732">
    <property type="entry name" value="ComP_DUS"/>
    <property type="match status" value="1"/>
</dbReference>
<dbReference type="OrthoDB" id="5296638at2"/>
<evidence type="ECO:0000313" key="2">
    <source>
        <dbReference type="EMBL" id="ALZ85986.1"/>
    </source>
</evidence>
<keyword evidence="1" id="KW-1133">Transmembrane helix</keyword>
<sequence length="152" mass="16287">MPSSNKWPHRPRQTGFTLIELMIVVAIVGILAAIAYPSYQEHIRRANRADAQASLMELAQFMERNYTRLGRYTTDATGTAPALPFTTAPKDGGRPVYDLSLSAVTATGYTLQATPRAGGPMAGDRCGNLTLDNAGLKGQSGAGATTADCWRR</sequence>
<keyword evidence="1" id="KW-0812">Transmembrane</keyword>
<reference evidence="2 3" key="1">
    <citation type="submission" date="2016-01" db="EMBL/GenBank/DDBJ databases">
        <title>Annotation of Pseudomonas oryzihabitans USDA-ARS-USMARC-56511.</title>
        <authorList>
            <person name="Harhay G.P."/>
            <person name="Harhay D.M."/>
            <person name="Smith T.P.L."/>
            <person name="Bono J.L."/>
            <person name="Heaton M.P."/>
            <person name="Clawson M.L."/>
            <person name="Chitko-Mckown C.G."/>
            <person name="Capik S.F."/>
            <person name="DeDonder K.D."/>
            <person name="Apley M.D."/>
            <person name="Lubbers B.V."/>
            <person name="White B.J."/>
            <person name="Larson R.L."/>
        </authorList>
    </citation>
    <scope>NUCLEOTIDE SEQUENCE [LARGE SCALE GENOMIC DNA]</scope>
    <source>
        <strain evidence="2 3">USDA-ARS-USMARC-56511</strain>
    </source>
</reference>
<dbReference type="PROSITE" id="PS00409">
    <property type="entry name" value="PROKAR_NTER_METHYL"/>
    <property type="match status" value="1"/>
</dbReference>
<dbReference type="NCBIfam" id="TIGR02532">
    <property type="entry name" value="IV_pilin_GFxxxE"/>
    <property type="match status" value="1"/>
</dbReference>
<dbReference type="Gene3D" id="3.30.700.10">
    <property type="entry name" value="Glycoprotein, Type 4 Pilin"/>
    <property type="match status" value="1"/>
</dbReference>
<dbReference type="AlphaFoldDB" id="A0A0U4WKK3"/>